<dbReference type="OrthoDB" id="27442at2"/>
<reference evidence="2 3" key="2">
    <citation type="journal article" date="2017" name="Antonie Van Leeuwenhoek">
        <title>Rhizobium rhizosphaerae sp. nov., a novel species isolated from rice rhizosphere.</title>
        <authorList>
            <person name="Zhao J.J."/>
            <person name="Zhang J."/>
            <person name="Zhang R.J."/>
            <person name="Zhang C.W."/>
            <person name="Yin H.Q."/>
            <person name="Zhang X.X."/>
        </authorList>
    </citation>
    <scope>NUCLEOTIDE SEQUENCE [LARGE SCALE GENOMIC DNA]</scope>
    <source>
        <strain evidence="2 3">ACAM 611</strain>
    </source>
</reference>
<evidence type="ECO:0000313" key="3">
    <source>
        <dbReference type="Proteomes" id="UP000053586"/>
    </source>
</evidence>
<proteinExistence type="predicted"/>
<dbReference type="SUPFAM" id="SSF55729">
    <property type="entry name" value="Acyl-CoA N-acyltransferases (Nat)"/>
    <property type="match status" value="1"/>
</dbReference>
<dbReference type="PANTHER" id="PTHR43072:SF52">
    <property type="entry name" value="GCN5-RELATED N-ACETYLTRANSFERASE"/>
    <property type="match status" value="1"/>
</dbReference>
<evidence type="ECO:0000259" key="1">
    <source>
        <dbReference type="PROSITE" id="PS51186"/>
    </source>
</evidence>
<dbReference type="EMBL" id="BAET01000030">
    <property type="protein sequence ID" value="GAB56563.1"/>
    <property type="molecule type" value="Genomic_DNA"/>
</dbReference>
<organism evidence="2 3">
    <name type="scientific">Glaciecola punicea ACAM 611</name>
    <dbReference type="NCBI Taxonomy" id="1121923"/>
    <lineage>
        <taxon>Bacteria</taxon>
        <taxon>Pseudomonadati</taxon>
        <taxon>Pseudomonadota</taxon>
        <taxon>Gammaproteobacteria</taxon>
        <taxon>Alteromonadales</taxon>
        <taxon>Alteromonadaceae</taxon>
        <taxon>Glaciecola</taxon>
    </lineage>
</organism>
<dbReference type="CDD" id="cd04301">
    <property type="entry name" value="NAT_SF"/>
    <property type="match status" value="1"/>
</dbReference>
<dbReference type="Pfam" id="PF11814">
    <property type="entry name" value="DUF3335"/>
    <property type="match status" value="1"/>
</dbReference>
<dbReference type="GO" id="GO:0016747">
    <property type="term" value="F:acyltransferase activity, transferring groups other than amino-acyl groups"/>
    <property type="evidence" value="ECO:0007669"/>
    <property type="project" value="InterPro"/>
</dbReference>
<dbReference type="STRING" id="56804.BAE46_08995"/>
<dbReference type="Gene3D" id="3.40.630.30">
    <property type="match status" value="1"/>
</dbReference>
<accession>H5TE36</accession>
<dbReference type="RefSeq" id="WP_006006838.1">
    <property type="nucleotide sequence ID" value="NZ_BAET01000030.1"/>
</dbReference>
<dbReference type="AlphaFoldDB" id="H5TE36"/>
<evidence type="ECO:0000313" key="2">
    <source>
        <dbReference type="EMBL" id="GAB56563.1"/>
    </source>
</evidence>
<dbReference type="InterPro" id="IPR000182">
    <property type="entry name" value="GNAT_dom"/>
</dbReference>
<dbReference type="InterPro" id="IPR021770">
    <property type="entry name" value="DUF3335"/>
</dbReference>
<dbReference type="PANTHER" id="PTHR43072">
    <property type="entry name" value="N-ACETYLTRANSFERASE"/>
    <property type="match status" value="1"/>
</dbReference>
<gene>
    <name evidence="2" type="ORF">GPUN_2448</name>
</gene>
<dbReference type="Proteomes" id="UP000053586">
    <property type="component" value="Unassembled WGS sequence"/>
</dbReference>
<dbReference type="InterPro" id="IPR016181">
    <property type="entry name" value="Acyl_CoA_acyltransferase"/>
</dbReference>
<reference evidence="2 3" key="1">
    <citation type="journal article" date="2012" name="J. Bacteriol.">
        <title>Genome sequence of proteorhodopsin-containing sea ice bacterium Glaciecola punicea ACAM 611T.</title>
        <authorList>
            <person name="Qin Q.-L."/>
            <person name="Xie B.-B."/>
            <person name="Shu Y.-L."/>
            <person name="Rong J.-C."/>
            <person name="Zhao D.-L."/>
            <person name="Zhang X.-Y."/>
            <person name="Chen X.-L."/>
            <person name="Zhou B.-C."/>
            <person name="Zhanga Y.-Z."/>
        </authorList>
    </citation>
    <scope>NUCLEOTIDE SEQUENCE [LARGE SCALE GENOMIC DNA]</scope>
    <source>
        <strain evidence="2 3">ACAM 611</strain>
    </source>
</reference>
<dbReference type="PROSITE" id="PS51186">
    <property type="entry name" value="GNAT"/>
    <property type="match status" value="1"/>
</dbReference>
<dbReference type="Pfam" id="PF13673">
    <property type="entry name" value="Acetyltransf_10"/>
    <property type="match status" value="1"/>
</dbReference>
<comment type="caution">
    <text evidence="2">The sequence shown here is derived from an EMBL/GenBank/DDBJ whole genome shotgun (WGS) entry which is preliminary data.</text>
</comment>
<dbReference type="eggNOG" id="COG0456">
    <property type="taxonomic scope" value="Bacteria"/>
</dbReference>
<sequence>MSSNRVGVTRIEAAFRQATMADVNALTELENTCFQTDRLSRRQFKYWIKAQNKVLLLATINDTIVGYGLVILRKGTSLARLYSLALLNAHRGKGIAGALMRLLEEACIEHKRAYLRLEVSEKNATAISLYASMDYKKFGYYPHYYEDDSNAVRMQKPIMQGQQSARLAAYPYYAQSTEFTCGPASLLMAMAKLDNNIALAQNAELDIWRTATTIFMTSGHGGCHPLGLAIAGVNNGFSSEVFINQEVPLFLAGVRQAHKKDVIAQVEHDFVDKAQRAGVKVNYKDYTTNDIADALNTGASVMCLLSSYQFDGFKGPHWVAVTHIDEDFMYIHDPDIDFKDATQINEGENDSSYRQHVPVSLLNFERYTRFGKAKLRTALILRLVSSSLNQSSTLKP</sequence>
<feature type="domain" description="N-acetyltransferase" evidence="1">
    <location>
        <begin position="13"/>
        <end position="159"/>
    </location>
</feature>
<protein>
    <recommendedName>
        <fullName evidence="1">N-acetyltransferase domain-containing protein</fullName>
    </recommendedName>
</protein>
<keyword evidence="3" id="KW-1185">Reference proteome</keyword>
<name>H5TE36_9ALTE</name>
<dbReference type="Gene3D" id="3.90.70.10">
    <property type="entry name" value="Cysteine proteinases"/>
    <property type="match status" value="1"/>
</dbReference>